<dbReference type="EMBL" id="JAASRN010000001">
    <property type="protein sequence ID" value="NIK72727.1"/>
    <property type="molecule type" value="Genomic_DNA"/>
</dbReference>
<evidence type="ECO:0000313" key="1">
    <source>
        <dbReference type="EMBL" id="NIK72727.1"/>
    </source>
</evidence>
<dbReference type="Proteomes" id="UP000537126">
    <property type="component" value="Unassembled WGS sequence"/>
</dbReference>
<proteinExistence type="predicted"/>
<dbReference type="AlphaFoldDB" id="A0A846MMY1"/>
<dbReference type="NCBIfam" id="NF038262">
    <property type="entry name" value="SiaB_fam_kinase"/>
    <property type="match status" value="1"/>
</dbReference>
<dbReference type="RefSeq" id="WP_166918036.1">
    <property type="nucleotide sequence ID" value="NZ_JAASRN010000001.1"/>
</dbReference>
<keyword evidence="2" id="KW-1185">Reference proteome</keyword>
<name>A0A846MMY1_9BACT</name>
<reference evidence="1 2" key="1">
    <citation type="submission" date="2020-03" db="EMBL/GenBank/DDBJ databases">
        <title>Genomic Encyclopedia of Type Strains, Phase IV (KMG-IV): sequencing the most valuable type-strain genomes for metagenomic binning, comparative biology and taxonomic classification.</title>
        <authorList>
            <person name="Goeker M."/>
        </authorList>
    </citation>
    <scope>NUCLEOTIDE SEQUENCE [LARGE SCALE GENOMIC DNA]</scope>
    <source>
        <strain evidence="1 2">DSM 5718</strain>
    </source>
</reference>
<sequence length="182" mass="21199">MNCASMTFPEHQTLFCFEGQIDEETIDQILETVEKKLSEVELNKKIRKRIFSIFVECLQNIYLHAYRNSLNPAEEEQEVQHKMRLVRLQEGYLIETTNPINRMKVARIKDQIERINSLSKIDLDALYLQAWQRARFMPDKGAGLGFIDIARRSGAKLECDFKPLNSKSAFFTLKVKVLEQAV</sequence>
<comment type="caution">
    <text evidence="1">The sequence shown here is derived from an EMBL/GenBank/DDBJ whole genome shotgun (WGS) entry which is preliminary data.</text>
</comment>
<organism evidence="1 2">
    <name type="scientific">Thermonema lapsum</name>
    <dbReference type="NCBI Taxonomy" id="28195"/>
    <lineage>
        <taxon>Bacteria</taxon>
        <taxon>Pseudomonadati</taxon>
        <taxon>Bacteroidota</taxon>
        <taxon>Cytophagia</taxon>
        <taxon>Cytophagales</taxon>
        <taxon>Thermonemataceae</taxon>
        <taxon>Thermonema</taxon>
    </lineage>
</organism>
<dbReference type="Pfam" id="PF19788">
    <property type="entry name" value="DUF6272"/>
    <property type="match status" value="1"/>
</dbReference>
<gene>
    <name evidence="1" type="ORF">FHS56_000213</name>
</gene>
<dbReference type="InterPro" id="IPR046239">
    <property type="entry name" value="DUF6272"/>
</dbReference>
<protein>
    <submittedName>
        <fullName evidence="1">Uncharacterized protein</fullName>
    </submittedName>
</protein>
<accession>A0A846MMY1</accession>
<evidence type="ECO:0000313" key="2">
    <source>
        <dbReference type="Proteomes" id="UP000537126"/>
    </source>
</evidence>